<dbReference type="PANTHER" id="PTHR14379:SF46">
    <property type="entry name" value="NYN DOMAIN-CONTAINING PROTEIN"/>
    <property type="match status" value="1"/>
</dbReference>
<dbReference type="GO" id="GO:0010468">
    <property type="term" value="P:regulation of gene expression"/>
    <property type="evidence" value="ECO:0007669"/>
    <property type="project" value="InterPro"/>
</dbReference>
<evidence type="ECO:0000313" key="3">
    <source>
        <dbReference type="EnsemblPlants" id="Bo5g085140.1"/>
    </source>
</evidence>
<dbReference type="GO" id="GO:0004540">
    <property type="term" value="F:RNA nuclease activity"/>
    <property type="evidence" value="ECO:0007669"/>
    <property type="project" value="InterPro"/>
</dbReference>
<dbReference type="PANTHER" id="PTHR14379">
    <property type="entry name" value="LIMKAIN B LKAP"/>
    <property type="match status" value="1"/>
</dbReference>
<accession>A0A0D3CGE3</accession>
<reference evidence="3 4" key="1">
    <citation type="journal article" date="2014" name="Genome Biol.">
        <title>Transcriptome and methylome profiling reveals relics of genome dominance in the mesopolyploid Brassica oleracea.</title>
        <authorList>
            <person name="Parkin I.A."/>
            <person name="Koh C."/>
            <person name="Tang H."/>
            <person name="Robinson S.J."/>
            <person name="Kagale S."/>
            <person name="Clarke W.E."/>
            <person name="Town C.D."/>
            <person name="Nixon J."/>
            <person name="Krishnakumar V."/>
            <person name="Bidwell S.L."/>
            <person name="Denoeud F."/>
            <person name="Belcram H."/>
            <person name="Links M.G."/>
            <person name="Just J."/>
            <person name="Clarke C."/>
            <person name="Bender T."/>
            <person name="Huebert T."/>
            <person name="Mason A.S."/>
            <person name="Pires J.C."/>
            <person name="Barker G."/>
            <person name="Moore J."/>
            <person name="Walley P.G."/>
            <person name="Manoli S."/>
            <person name="Batley J."/>
            <person name="Edwards D."/>
            <person name="Nelson M.N."/>
            <person name="Wang X."/>
            <person name="Paterson A.H."/>
            <person name="King G."/>
            <person name="Bancroft I."/>
            <person name="Chalhoub B."/>
            <person name="Sharpe A.G."/>
        </authorList>
    </citation>
    <scope>NUCLEOTIDE SEQUENCE</scope>
    <source>
        <strain evidence="3 4">cv. TO1000</strain>
    </source>
</reference>
<dbReference type="AlphaFoldDB" id="A0A0D3CGE3"/>
<keyword evidence="1" id="KW-1133">Transmembrane helix</keyword>
<dbReference type="InterPro" id="IPR021139">
    <property type="entry name" value="NYN"/>
</dbReference>
<feature type="transmembrane region" description="Helical" evidence="1">
    <location>
        <begin position="40"/>
        <end position="65"/>
    </location>
</feature>
<evidence type="ECO:0000256" key="1">
    <source>
        <dbReference type="SAM" id="Phobius"/>
    </source>
</evidence>
<feature type="transmembrane region" description="Helical" evidence="1">
    <location>
        <begin position="72"/>
        <end position="93"/>
    </location>
</feature>
<reference evidence="3" key="2">
    <citation type="submission" date="2015-03" db="UniProtKB">
        <authorList>
            <consortium name="EnsemblPlants"/>
        </authorList>
    </citation>
    <scope>IDENTIFICATION</scope>
</reference>
<feature type="domain" description="NYN" evidence="2">
    <location>
        <begin position="279"/>
        <end position="383"/>
    </location>
</feature>
<evidence type="ECO:0000313" key="4">
    <source>
        <dbReference type="Proteomes" id="UP000032141"/>
    </source>
</evidence>
<dbReference type="Gramene" id="Bo5g085140.1">
    <property type="protein sequence ID" value="Bo5g085140.1"/>
    <property type="gene ID" value="Bo5g085140"/>
</dbReference>
<keyword evidence="1" id="KW-0812">Transmembrane</keyword>
<dbReference type="HOGENOM" id="CLU_422980_0_0_1"/>
<dbReference type="InterPro" id="IPR024768">
    <property type="entry name" value="Marf1"/>
</dbReference>
<keyword evidence="4" id="KW-1185">Reference proteome</keyword>
<name>A0A0D3CGE3_BRAOL</name>
<dbReference type="CDD" id="cd10910">
    <property type="entry name" value="PIN_limkain_b1_N_like"/>
    <property type="match status" value="2"/>
</dbReference>
<dbReference type="Proteomes" id="UP000032141">
    <property type="component" value="Chromosome C5"/>
</dbReference>
<organism evidence="3 4">
    <name type="scientific">Brassica oleracea var. oleracea</name>
    <dbReference type="NCBI Taxonomy" id="109376"/>
    <lineage>
        <taxon>Eukaryota</taxon>
        <taxon>Viridiplantae</taxon>
        <taxon>Streptophyta</taxon>
        <taxon>Embryophyta</taxon>
        <taxon>Tracheophyta</taxon>
        <taxon>Spermatophyta</taxon>
        <taxon>Magnoliopsida</taxon>
        <taxon>eudicotyledons</taxon>
        <taxon>Gunneridae</taxon>
        <taxon>Pentapetalae</taxon>
        <taxon>rosids</taxon>
        <taxon>malvids</taxon>
        <taxon>Brassicales</taxon>
        <taxon>Brassicaceae</taxon>
        <taxon>Brassiceae</taxon>
        <taxon>Brassica</taxon>
    </lineage>
</organism>
<feature type="transmembrane region" description="Helical" evidence="1">
    <location>
        <begin position="213"/>
        <end position="238"/>
    </location>
</feature>
<evidence type="ECO:0000259" key="2">
    <source>
        <dbReference type="Pfam" id="PF01936"/>
    </source>
</evidence>
<dbReference type="Pfam" id="PF01936">
    <property type="entry name" value="NYN"/>
    <property type="match status" value="2"/>
</dbReference>
<dbReference type="GO" id="GO:0005777">
    <property type="term" value="C:peroxisome"/>
    <property type="evidence" value="ECO:0007669"/>
    <property type="project" value="InterPro"/>
</dbReference>
<dbReference type="STRING" id="109376.A0A0D3CGE3"/>
<protein>
    <recommendedName>
        <fullName evidence="2">NYN domain-containing protein</fullName>
    </recommendedName>
</protein>
<feature type="domain" description="NYN" evidence="2">
    <location>
        <begin position="482"/>
        <end position="605"/>
    </location>
</feature>
<dbReference type="EnsemblPlants" id="Bo5g085140.1">
    <property type="protein sequence ID" value="Bo5g085140.1"/>
    <property type="gene ID" value="Bo5g085140"/>
</dbReference>
<sequence>MFSLPFWCPMLLTITGKRLTSFSCSSLPSSPLMLGTASPWLGQSLVVFDVVFLVVGLPSIFVDLVSSPFSSLFSHLFASFIASLVALSFTMFATRETNSAQPRSAPAFGPDSCPVYISFDAAFLDASSLEPTWCDSLSHGATALGSDGAGGGIAVLLLYPRCLGKGGSCFVFVLKVIVVPSRSIASLAKGGASLSSWLVFKFDLWNLVDRFRWPVLVLFFSLIFMLSPVQSSTMLLVWRSLCLYAKSSLALLEIGWCVVECFSNGLERMSANDTAKISKIEVWWDMKDCPIPEGYDARRVRPSIERACKEIGNYGPVSITAYGDQKQTLCKHLRGLSSTGAVPCEGVAVAHSVSEATCALMYRDMVEWRGQNPPPATMIIISDQVEVKSCKDTFLLYYANWRWKQLLEKGGGEPLVDRLSAMFYCKSCDFDCQSLEKFRKHLSSYKHGREEFIRTRWYTQLVCVTKTWRRNYRATPEHATAKIQVWWDMDQCPIPEGYDARLVRPSIEAAFKEIGYSGPVSITAYADHKETPNHVLLALSSTGVDVAHTLHRFKQSRIYQDVRQWTKNNPALASLMLISDNVHPGNSITSLISRSLQMSNYNCFLAYSFRPCEMTVMLTSAEWLWESLLAGRIFSQEQTYEEGTPEVK</sequence>
<proteinExistence type="predicted"/>
<keyword evidence="1" id="KW-0472">Membrane</keyword>